<evidence type="ECO:0000313" key="2">
    <source>
        <dbReference type="EMBL" id="CAB4850556.1"/>
    </source>
</evidence>
<organism evidence="2">
    <name type="scientific">freshwater metagenome</name>
    <dbReference type="NCBI Taxonomy" id="449393"/>
    <lineage>
        <taxon>unclassified sequences</taxon>
        <taxon>metagenomes</taxon>
        <taxon>ecological metagenomes</taxon>
    </lineage>
</organism>
<dbReference type="SUPFAM" id="SSF52540">
    <property type="entry name" value="P-loop containing nucleoside triphosphate hydrolases"/>
    <property type="match status" value="1"/>
</dbReference>
<dbReference type="Pfam" id="PF01656">
    <property type="entry name" value="CbiA"/>
    <property type="match status" value="1"/>
</dbReference>
<sequence length="369" mass="40610">MSNTAEISLPSIITAVANSEFEGFVAGTLYGQGWSIIFRALDAQSLKEFVAHNPEESLNALLIYSPDLPGFDLDFITQISKSLRQSVGFSPDAKVREAFPGVFNIPANVNELVSVVRGFVRAPMVRPTTMDQKISRRAKIIGIGSTSSGAGATTVAINLAMEISLLGRDVLLLDADVRRPSIAFLLALRNLKSESTWLTIAEHFSAGEITREHLMQFDEYILPALSTFDFIVIDLGSLEKISDSLTDRRWASTLIHWSCDNADELIFVGRADNLGAYRIGNMVKTFALLKIPAKINVLLNYKLRSRNSTERESSFLSAIAPLKPSRILTLPKDCRDVDKAQRESATLIDINERGLLRKAIARIAVEVVG</sequence>
<dbReference type="InterPro" id="IPR002586">
    <property type="entry name" value="CobQ/CobB/MinD/ParA_Nub-bd_dom"/>
</dbReference>
<feature type="domain" description="CobQ/CobB/MinD/ParA nucleotide binding" evidence="1">
    <location>
        <begin position="143"/>
        <end position="333"/>
    </location>
</feature>
<dbReference type="InterPro" id="IPR027417">
    <property type="entry name" value="P-loop_NTPase"/>
</dbReference>
<protein>
    <submittedName>
        <fullName evidence="2">Unannotated protein</fullName>
    </submittedName>
</protein>
<reference evidence="2" key="1">
    <citation type="submission" date="2020-05" db="EMBL/GenBank/DDBJ databases">
        <authorList>
            <person name="Chiriac C."/>
            <person name="Salcher M."/>
            <person name="Ghai R."/>
            <person name="Kavagutti S V."/>
        </authorList>
    </citation>
    <scope>NUCLEOTIDE SEQUENCE</scope>
</reference>
<dbReference type="AlphaFoldDB" id="A0A6J7BXW3"/>
<dbReference type="EMBL" id="CAFBJH010000048">
    <property type="protein sequence ID" value="CAB4850556.1"/>
    <property type="molecule type" value="Genomic_DNA"/>
</dbReference>
<proteinExistence type="predicted"/>
<name>A0A6J7BXW3_9ZZZZ</name>
<accession>A0A6J7BXW3</accession>
<dbReference type="Gene3D" id="3.40.50.300">
    <property type="entry name" value="P-loop containing nucleotide triphosphate hydrolases"/>
    <property type="match status" value="1"/>
</dbReference>
<gene>
    <name evidence="2" type="ORF">UFOPK3287_00818</name>
</gene>
<evidence type="ECO:0000259" key="1">
    <source>
        <dbReference type="Pfam" id="PF01656"/>
    </source>
</evidence>